<accession>A0A9P7XKA7</accession>
<organism evidence="2 3">
    <name type="scientific">Linnemannia hyalina</name>
    <dbReference type="NCBI Taxonomy" id="64524"/>
    <lineage>
        <taxon>Eukaryota</taxon>
        <taxon>Fungi</taxon>
        <taxon>Fungi incertae sedis</taxon>
        <taxon>Mucoromycota</taxon>
        <taxon>Mortierellomycotina</taxon>
        <taxon>Mortierellomycetes</taxon>
        <taxon>Mortierellales</taxon>
        <taxon>Mortierellaceae</taxon>
        <taxon>Linnemannia</taxon>
    </lineage>
</organism>
<evidence type="ECO:0000256" key="1">
    <source>
        <dbReference type="SAM" id="MobiDB-lite"/>
    </source>
</evidence>
<comment type="caution">
    <text evidence="2">The sequence shown here is derived from an EMBL/GenBank/DDBJ whole genome shotgun (WGS) entry which is preliminary data.</text>
</comment>
<reference evidence="2" key="1">
    <citation type="submission" date="2021-06" db="EMBL/GenBank/DDBJ databases">
        <title>Genome Sequence of Mortierella hyaline Strain SCG-10, a Cold-Adapted, Nitrate-Reducing Fungus Isolated from Soil in Minnesota, USA.</title>
        <authorList>
            <person name="Aldossari N."/>
        </authorList>
    </citation>
    <scope>NUCLEOTIDE SEQUENCE</scope>
    <source>
        <strain evidence="2">SCG-10</strain>
    </source>
</reference>
<protein>
    <submittedName>
        <fullName evidence="2">Uncharacterized protein</fullName>
    </submittedName>
</protein>
<dbReference type="EMBL" id="JAHRHY010000018">
    <property type="protein sequence ID" value="KAG9062631.1"/>
    <property type="molecule type" value="Genomic_DNA"/>
</dbReference>
<name>A0A9P7XKA7_9FUNG</name>
<sequence>MMRSFAAPMPRPSKGAHLSSYRTPPGLIGSSQRHLVWMKGTQLHNWTQPHPDRPAHHTMTARKAHYKPAYLNDPVKAPISAVTGPHQGSSGSSQRHLLWMKGAQLHNRIQPHPDRPARRGMHREPLNINHLGCFAYANANLDKNEHHRRLWVSKILSLCKDSIIECLREQQASQNNCGNASDASSGDEDEDSEEEARGATRVLSKQFTL</sequence>
<proteinExistence type="predicted"/>
<dbReference type="Proteomes" id="UP000707451">
    <property type="component" value="Unassembled WGS sequence"/>
</dbReference>
<feature type="compositionally biased region" description="Acidic residues" evidence="1">
    <location>
        <begin position="185"/>
        <end position="194"/>
    </location>
</feature>
<evidence type="ECO:0000313" key="3">
    <source>
        <dbReference type="Proteomes" id="UP000707451"/>
    </source>
</evidence>
<feature type="region of interest" description="Disordered" evidence="1">
    <location>
        <begin position="174"/>
        <end position="209"/>
    </location>
</feature>
<dbReference type="AlphaFoldDB" id="A0A9P7XKA7"/>
<feature type="region of interest" description="Disordered" evidence="1">
    <location>
        <begin position="1"/>
        <end position="20"/>
    </location>
</feature>
<evidence type="ECO:0000313" key="2">
    <source>
        <dbReference type="EMBL" id="KAG9062631.1"/>
    </source>
</evidence>
<gene>
    <name evidence="2" type="ORF">KI688_004935</name>
</gene>
<keyword evidence="3" id="KW-1185">Reference proteome</keyword>